<name>A0A814XBV7_9BILA</name>
<sequence length="682" mass="77968">MNVFLHDLNQAYITGQLIVDDNSLLRYLDYPAIEQQIPMTAASMFWLDALRDCNIDYSLSLPFDRYRLSDEYRNGRGTCISFNFGEDLSRAFLTYSSSNGITPEELLLASYFVFLFKLTNGESDLCIGMNTAGRYREELMLVIGMFVNVIPLRCQLDPHWSFHQLVEDVRSIARNSLKYSYFPLQRILAQHPNATKPGFLQTSFEFRSYTSKNGKNKVMIGNAQFIAASSSIKIGEDETMSKFDFILTIQHDLDINQLSCTINASLDLFDRKTVDMIAQRFHSMLKQLFDTEDVPTNKPIYELSLILPDEKLLIKSMNNTQVLFPSPTCIHHEFVHQVMKHPQKLAVELDDQSLTYSELLYYVQVIGIMAIEMAGGVYCPLSPRDPEHRLHMLVEQTRSQLVLVHHLTKNKFNGSIISVGIDSMLIDNELKGDVGEVFPVKLGKLMRNMVTSTCQIWNFYGPAEITIDCTSHVVDITSDTKSIPIGRALPRYRCLILNDFLQAVVVSQDGALYVGGVGVFAGYLKREDLTTRVFIVIDGEIFYRTGDLVRMDRNGLLEYQGRKDHQIKLHGQRVELREIERCLLDTSISTCVVIKWGDDHLIAYVQSSDIDEKQLRTTIYVRRKDIGDLAQDIVINIEQLEQIYRSTTIQEIYIFCITGPRFIGHNRSKQRLAAIIISQARE</sequence>
<dbReference type="Pfam" id="PF00668">
    <property type="entry name" value="Condensation"/>
    <property type="match status" value="1"/>
</dbReference>
<dbReference type="Gene3D" id="3.30.559.10">
    <property type="entry name" value="Chloramphenicol acetyltransferase-like domain"/>
    <property type="match status" value="1"/>
</dbReference>
<dbReference type="PANTHER" id="PTHR45527:SF1">
    <property type="entry name" value="FATTY ACID SYNTHASE"/>
    <property type="match status" value="1"/>
</dbReference>
<dbReference type="GO" id="GO:0044550">
    <property type="term" value="P:secondary metabolite biosynthetic process"/>
    <property type="evidence" value="ECO:0007669"/>
    <property type="project" value="TreeGrafter"/>
</dbReference>
<dbReference type="AlphaFoldDB" id="A0A814XBV7"/>
<feature type="domain" description="Condensation" evidence="4">
    <location>
        <begin position="1"/>
        <end position="296"/>
    </location>
</feature>
<dbReference type="InterPro" id="IPR001242">
    <property type="entry name" value="Condensation_dom"/>
</dbReference>
<evidence type="ECO:0000256" key="2">
    <source>
        <dbReference type="ARBA" id="ARBA00022553"/>
    </source>
</evidence>
<feature type="domain" description="AMP-dependent synthetase/ligase" evidence="3">
    <location>
        <begin position="435"/>
        <end position="524"/>
    </location>
</feature>
<dbReference type="GO" id="GO:0043041">
    <property type="term" value="P:amino acid activation for nonribosomal peptide biosynthetic process"/>
    <property type="evidence" value="ECO:0007669"/>
    <property type="project" value="TreeGrafter"/>
</dbReference>
<reference evidence="5" key="1">
    <citation type="submission" date="2021-02" db="EMBL/GenBank/DDBJ databases">
        <authorList>
            <person name="Nowell W R."/>
        </authorList>
    </citation>
    <scope>NUCLEOTIDE SEQUENCE</scope>
</reference>
<dbReference type="SUPFAM" id="SSF52777">
    <property type="entry name" value="CoA-dependent acyltransferases"/>
    <property type="match status" value="1"/>
</dbReference>
<organism evidence="5 6">
    <name type="scientific">Rotaria sordida</name>
    <dbReference type="NCBI Taxonomy" id="392033"/>
    <lineage>
        <taxon>Eukaryota</taxon>
        <taxon>Metazoa</taxon>
        <taxon>Spiralia</taxon>
        <taxon>Gnathifera</taxon>
        <taxon>Rotifera</taxon>
        <taxon>Eurotatoria</taxon>
        <taxon>Bdelloidea</taxon>
        <taxon>Philodinida</taxon>
        <taxon>Philodinidae</taxon>
        <taxon>Rotaria</taxon>
    </lineage>
</organism>
<accession>A0A814XBV7</accession>
<keyword evidence="1" id="KW-0596">Phosphopantetheine</keyword>
<evidence type="ECO:0000259" key="3">
    <source>
        <dbReference type="Pfam" id="PF00501"/>
    </source>
</evidence>
<dbReference type="Proteomes" id="UP000663864">
    <property type="component" value="Unassembled WGS sequence"/>
</dbReference>
<dbReference type="InterPro" id="IPR000873">
    <property type="entry name" value="AMP-dep_synth/lig_dom"/>
</dbReference>
<dbReference type="PANTHER" id="PTHR45527">
    <property type="entry name" value="NONRIBOSOMAL PEPTIDE SYNTHETASE"/>
    <property type="match status" value="1"/>
</dbReference>
<keyword evidence="2" id="KW-0597">Phosphoprotein</keyword>
<dbReference type="Gene3D" id="3.40.50.12780">
    <property type="entry name" value="N-terminal domain of ligase-like"/>
    <property type="match status" value="2"/>
</dbReference>
<comment type="caution">
    <text evidence="5">The sequence shown here is derived from an EMBL/GenBank/DDBJ whole genome shotgun (WGS) entry which is preliminary data.</text>
</comment>
<dbReference type="Gene3D" id="3.30.300.30">
    <property type="match status" value="1"/>
</dbReference>
<proteinExistence type="predicted"/>
<evidence type="ECO:0000313" key="5">
    <source>
        <dbReference type="EMBL" id="CAF1214197.1"/>
    </source>
</evidence>
<dbReference type="SUPFAM" id="SSF56801">
    <property type="entry name" value="Acetyl-CoA synthetase-like"/>
    <property type="match status" value="1"/>
</dbReference>
<dbReference type="InterPro" id="IPR042099">
    <property type="entry name" value="ANL_N_sf"/>
</dbReference>
<gene>
    <name evidence="5" type="ORF">ZHD862_LOCUS23528</name>
</gene>
<dbReference type="InterPro" id="IPR023213">
    <property type="entry name" value="CAT-like_dom_sf"/>
</dbReference>
<evidence type="ECO:0000313" key="6">
    <source>
        <dbReference type="Proteomes" id="UP000663864"/>
    </source>
</evidence>
<evidence type="ECO:0000256" key="1">
    <source>
        <dbReference type="ARBA" id="ARBA00022450"/>
    </source>
</evidence>
<dbReference type="GO" id="GO:0005737">
    <property type="term" value="C:cytoplasm"/>
    <property type="evidence" value="ECO:0007669"/>
    <property type="project" value="TreeGrafter"/>
</dbReference>
<evidence type="ECO:0000259" key="4">
    <source>
        <dbReference type="Pfam" id="PF00668"/>
    </source>
</evidence>
<dbReference type="EMBL" id="CAJNOT010001536">
    <property type="protein sequence ID" value="CAF1214197.1"/>
    <property type="molecule type" value="Genomic_DNA"/>
</dbReference>
<dbReference type="GO" id="GO:0031177">
    <property type="term" value="F:phosphopantetheine binding"/>
    <property type="evidence" value="ECO:0007669"/>
    <property type="project" value="TreeGrafter"/>
</dbReference>
<dbReference type="InterPro" id="IPR045851">
    <property type="entry name" value="AMP-bd_C_sf"/>
</dbReference>
<protein>
    <submittedName>
        <fullName evidence="5">Uncharacterized protein</fullName>
    </submittedName>
</protein>
<dbReference type="GO" id="GO:0003824">
    <property type="term" value="F:catalytic activity"/>
    <property type="evidence" value="ECO:0007669"/>
    <property type="project" value="InterPro"/>
</dbReference>
<dbReference type="Pfam" id="PF00501">
    <property type="entry name" value="AMP-binding"/>
    <property type="match status" value="1"/>
</dbReference>
<dbReference type="Gene3D" id="3.30.559.30">
    <property type="entry name" value="Nonribosomal peptide synthetase, condensation domain"/>
    <property type="match status" value="1"/>
</dbReference>